<reference evidence="2 3" key="1">
    <citation type="journal article" date="2019" name="Nat. Ecol. Evol.">
        <title>Megaphylogeny resolves global patterns of mushroom evolution.</title>
        <authorList>
            <person name="Varga T."/>
            <person name="Krizsan K."/>
            <person name="Foldi C."/>
            <person name="Dima B."/>
            <person name="Sanchez-Garcia M."/>
            <person name="Sanchez-Ramirez S."/>
            <person name="Szollosi G.J."/>
            <person name="Szarkandi J.G."/>
            <person name="Papp V."/>
            <person name="Albert L."/>
            <person name="Andreopoulos W."/>
            <person name="Angelini C."/>
            <person name="Antonin V."/>
            <person name="Barry K.W."/>
            <person name="Bougher N.L."/>
            <person name="Buchanan P."/>
            <person name="Buyck B."/>
            <person name="Bense V."/>
            <person name="Catcheside P."/>
            <person name="Chovatia M."/>
            <person name="Cooper J."/>
            <person name="Damon W."/>
            <person name="Desjardin D."/>
            <person name="Finy P."/>
            <person name="Geml J."/>
            <person name="Haridas S."/>
            <person name="Hughes K."/>
            <person name="Justo A."/>
            <person name="Karasinski D."/>
            <person name="Kautmanova I."/>
            <person name="Kiss B."/>
            <person name="Kocsube S."/>
            <person name="Kotiranta H."/>
            <person name="LaButti K.M."/>
            <person name="Lechner B.E."/>
            <person name="Liimatainen K."/>
            <person name="Lipzen A."/>
            <person name="Lukacs Z."/>
            <person name="Mihaltcheva S."/>
            <person name="Morgado L.N."/>
            <person name="Niskanen T."/>
            <person name="Noordeloos M.E."/>
            <person name="Ohm R.A."/>
            <person name="Ortiz-Santana B."/>
            <person name="Ovrebo C."/>
            <person name="Racz N."/>
            <person name="Riley R."/>
            <person name="Savchenko A."/>
            <person name="Shiryaev A."/>
            <person name="Soop K."/>
            <person name="Spirin V."/>
            <person name="Szebenyi C."/>
            <person name="Tomsovsky M."/>
            <person name="Tulloss R.E."/>
            <person name="Uehling J."/>
            <person name="Grigoriev I.V."/>
            <person name="Vagvolgyi C."/>
            <person name="Papp T."/>
            <person name="Martin F.M."/>
            <person name="Miettinen O."/>
            <person name="Hibbett D.S."/>
            <person name="Nagy L.G."/>
        </authorList>
    </citation>
    <scope>NUCLEOTIDE SEQUENCE [LARGE SCALE GENOMIC DNA]</scope>
    <source>
        <strain evidence="2 3">CBS 962.96</strain>
    </source>
</reference>
<dbReference type="Gene3D" id="3.40.50.300">
    <property type="entry name" value="P-loop containing nucleotide triphosphate hydrolases"/>
    <property type="match status" value="1"/>
</dbReference>
<dbReference type="GO" id="GO:0003676">
    <property type="term" value="F:nucleic acid binding"/>
    <property type="evidence" value="ECO:0007669"/>
    <property type="project" value="InterPro"/>
</dbReference>
<dbReference type="Pfam" id="PF00270">
    <property type="entry name" value="DEAD"/>
    <property type="match status" value="1"/>
</dbReference>
<dbReference type="OrthoDB" id="3260945at2759"/>
<keyword evidence="3" id="KW-1185">Reference proteome</keyword>
<dbReference type="InterPro" id="IPR027417">
    <property type="entry name" value="P-loop_NTPase"/>
</dbReference>
<protein>
    <recommendedName>
        <fullName evidence="1">DEAD/DEAH-box helicase domain-containing protein</fullName>
    </recommendedName>
</protein>
<feature type="non-terminal residue" evidence="2">
    <location>
        <position position="1"/>
    </location>
</feature>
<dbReference type="EMBL" id="ML180058">
    <property type="protein sequence ID" value="THU79216.1"/>
    <property type="molecule type" value="Genomic_DNA"/>
</dbReference>
<dbReference type="AlphaFoldDB" id="A0A4S8KTN6"/>
<organism evidence="2 3">
    <name type="scientific">Dendrothele bispora (strain CBS 962.96)</name>
    <dbReference type="NCBI Taxonomy" id="1314807"/>
    <lineage>
        <taxon>Eukaryota</taxon>
        <taxon>Fungi</taxon>
        <taxon>Dikarya</taxon>
        <taxon>Basidiomycota</taxon>
        <taxon>Agaricomycotina</taxon>
        <taxon>Agaricomycetes</taxon>
        <taxon>Agaricomycetidae</taxon>
        <taxon>Agaricales</taxon>
        <taxon>Agaricales incertae sedis</taxon>
        <taxon>Dendrothele</taxon>
    </lineage>
</organism>
<evidence type="ECO:0000259" key="1">
    <source>
        <dbReference type="Pfam" id="PF00270"/>
    </source>
</evidence>
<dbReference type="InterPro" id="IPR011545">
    <property type="entry name" value="DEAD/DEAH_box_helicase_dom"/>
</dbReference>
<sequence length="74" mass="8160">LHDYQLENIPCVLAGENVLFFAATGYGKSSLYDIPLLVHVEIRENLTLYPAFPVREYPVAVVVTPTKGLANSIV</sequence>
<feature type="domain" description="DEAD/DEAH-box helicase" evidence="1">
    <location>
        <begin position="4"/>
        <end position="73"/>
    </location>
</feature>
<name>A0A4S8KTN6_DENBC</name>
<accession>A0A4S8KTN6</accession>
<dbReference type="GO" id="GO:0005524">
    <property type="term" value="F:ATP binding"/>
    <property type="evidence" value="ECO:0007669"/>
    <property type="project" value="InterPro"/>
</dbReference>
<gene>
    <name evidence="2" type="ORF">K435DRAFT_571276</name>
</gene>
<feature type="non-terminal residue" evidence="2">
    <location>
        <position position="74"/>
    </location>
</feature>
<proteinExistence type="predicted"/>
<evidence type="ECO:0000313" key="2">
    <source>
        <dbReference type="EMBL" id="THU79216.1"/>
    </source>
</evidence>
<dbReference type="SUPFAM" id="SSF52540">
    <property type="entry name" value="P-loop containing nucleoside triphosphate hydrolases"/>
    <property type="match status" value="1"/>
</dbReference>
<dbReference type="Proteomes" id="UP000297245">
    <property type="component" value="Unassembled WGS sequence"/>
</dbReference>
<evidence type="ECO:0000313" key="3">
    <source>
        <dbReference type="Proteomes" id="UP000297245"/>
    </source>
</evidence>